<dbReference type="CTD" id="36336762"/>
<dbReference type="Proteomes" id="UP000019149">
    <property type="component" value="Unassembled WGS sequence"/>
</dbReference>
<dbReference type="AlphaFoldDB" id="W6VAW3"/>
<dbReference type="KEGG" id="egl:EGR_01047"/>
<sequence length="156" mass="19038">MDYSSTRLKNNSLHQCFLYPPGLKLDEWPKKSFSKKTKRRAKRIRNLARRYNFEHGSLSCFVSENYASVYSHTKMLIFPHYYQHLSKILHLPFRKTLKTHLFALEWRSSIKVGIYYFNLQHVQFEAYNIKIRVFKGLKIIFFNNFVLERRLDYIYR</sequence>
<organism evidence="1 2">
    <name type="scientific">Echinococcus granulosus</name>
    <name type="common">Hydatid tapeworm</name>
    <dbReference type="NCBI Taxonomy" id="6210"/>
    <lineage>
        <taxon>Eukaryota</taxon>
        <taxon>Metazoa</taxon>
        <taxon>Spiralia</taxon>
        <taxon>Lophotrochozoa</taxon>
        <taxon>Platyhelminthes</taxon>
        <taxon>Cestoda</taxon>
        <taxon>Eucestoda</taxon>
        <taxon>Cyclophyllidea</taxon>
        <taxon>Taeniidae</taxon>
        <taxon>Echinococcus</taxon>
        <taxon>Echinococcus granulosus group</taxon>
    </lineage>
</organism>
<evidence type="ECO:0000313" key="1">
    <source>
        <dbReference type="EMBL" id="EUB63919.1"/>
    </source>
</evidence>
<dbReference type="EMBL" id="APAU02000004">
    <property type="protein sequence ID" value="EUB63919.1"/>
    <property type="molecule type" value="Genomic_DNA"/>
</dbReference>
<dbReference type="RefSeq" id="XP_024355115.1">
    <property type="nucleotide sequence ID" value="XM_024490296.1"/>
</dbReference>
<gene>
    <name evidence="1" type="ORF">EGR_01047</name>
</gene>
<comment type="caution">
    <text evidence="1">The sequence shown here is derived from an EMBL/GenBank/DDBJ whole genome shotgun (WGS) entry which is preliminary data.</text>
</comment>
<keyword evidence="2" id="KW-1185">Reference proteome</keyword>
<proteinExistence type="predicted"/>
<name>W6VAW3_ECHGR</name>
<evidence type="ECO:0000313" key="2">
    <source>
        <dbReference type="Proteomes" id="UP000019149"/>
    </source>
</evidence>
<accession>W6VAW3</accession>
<protein>
    <submittedName>
        <fullName evidence="1">Uncharacterized protein</fullName>
    </submittedName>
</protein>
<reference evidence="1 2" key="1">
    <citation type="journal article" date="2013" name="Nat. Genet.">
        <title>The genome of the hydatid tapeworm Echinococcus granulosus.</title>
        <authorList>
            <person name="Zheng H."/>
            <person name="Zhang W."/>
            <person name="Zhang L."/>
            <person name="Zhang Z."/>
            <person name="Li J."/>
            <person name="Lu G."/>
            <person name="Zhu Y."/>
            <person name="Wang Y."/>
            <person name="Huang Y."/>
            <person name="Liu J."/>
            <person name="Kang H."/>
            <person name="Chen J."/>
            <person name="Wang L."/>
            <person name="Chen A."/>
            <person name="Yu S."/>
            <person name="Gao Z."/>
            <person name="Jin L."/>
            <person name="Gu W."/>
            <person name="Wang Z."/>
            <person name="Zhao L."/>
            <person name="Shi B."/>
            <person name="Wen H."/>
            <person name="Lin R."/>
            <person name="Jones M.K."/>
            <person name="Brejova B."/>
            <person name="Vinar T."/>
            <person name="Zhao G."/>
            <person name="McManus D.P."/>
            <person name="Chen Z."/>
            <person name="Zhou Y."/>
            <person name="Wang S."/>
        </authorList>
    </citation>
    <scope>NUCLEOTIDE SEQUENCE [LARGE SCALE GENOMIC DNA]</scope>
</reference>
<dbReference type="GeneID" id="36336762"/>